<dbReference type="AlphaFoldDB" id="A0A6C0D107"/>
<organism evidence="1">
    <name type="scientific">viral metagenome</name>
    <dbReference type="NCBI Taxonomy" id="1070528"/>
    <lineage>
        <taxon>unclassified sequences</taxon>
        <taxon>metagenomes</taxon>
        <taxon>organismal metagenomes</taxon>
    </lineage>
</organism>
<evidence type="ECO:0000313" key="1">
    <source>
        <dbReference type="EMBL" id="QHT09395.1"/>
    </source>
</evidence>
<protein>
    <submittedName>
        <fullName evidence="1">Uncharacterized protein</fullName>
    </submittedName>
</protein>
<dbReference type="EMBL" id="MN739510">
    <property type="protein sequence ID" value="QHT09395.1"/>
    <property type="molecule type" value="Genomic_DNA"/>
</dbReference>
<accession>A0A6C0D107</accession>
<sequence>MKTKSKESNSRKKHNNEQFVRKLFPGSWIDNAKDYYVKYNLDIPKLYTKLKNNKGTWIRSTINKINGIGIYINKNGKLAFSGRLLSSRDSRKIKDQKPFLIDSSKKINEILNLKPNYDNIPENIKNYIAKIDKYVNIVHAHVLTNYKSDSYTEELDIIPFSKLNENITIIDNKDDLESFLNNSINNKSKSSLSNSINNLILPR</sequence>
<reference evidence="1" key="1">
    <citation type="journal article" date="2020" name="Nature">
        <title>Giant virus diversity and host interactions through global metagenomics.</title>
        <authorList>
            <person name="Schulz F."/>
            <person name="Roux S."/>
            <person name="Paez-Espino D."/>
            <person name="Jungbluth S."/>
            <person name="Walsh D.A."/>
            <person name="Denef V.J."/>
            <person name="McMahon K.D."/>
            <person name="Konstantinidis K.T."/>
            <person name="Eloe-Fadrosh E.A."/>
            <person name="Kyrpides N.C."/>
            <person name="Woyke T."/>
        </authorList>
    </citation>
    <scope>NUCLEOTIDE SEQUENCE</scope>
    <source>
        <strain evidence="1">GVMAG-M-3300023110-24</strain>
    </source>
</reference>
<name>A0A6C0D107_9ZZZZ</name>
<proteinExistence type="predicted"/>